<dbReference type="OrthoDB" id="225642at2157"/>
<feature type="region of interest" description="Disordered" evidence="1">
    <location>
        <begin position="177"/>
        <end position="209"/>
    </location>
</feature>
<evidence type="ECO:0000313" key="3">
    <source>
        <dbReference type="Proteomes" id="UP000294855"/>
    </source>
</evidence>
<keyword evidence="3" id="KW-1185">Reference proteome</keyword>
<evidence type="ECO:0000256" key="1">
    <source>
        <dbReference type="SAM" id="MobiDB-lite"/>
    </source>
</evidence>
<dbReference type="RefSeq" id="WP_133516841.1">
    <property type="nucleotide sequence ID" value="NZ_JAHDUW010000001.1"/>
</dbReference>
<accession>A0A484F6H9</accession>
<protein>
    <submittedName>
        <fullName evidence="2">Uncharacterized protein</fullName>
    </submittedName>
</protein>
<feature type="compositionally biased region" description="Basic and acidic residues" evidence="1">
    <location>
        <begin position="177"/>
        <end position="194"/>
    </location>
</feature>
<reference evidence="2 3" key="1">
    <citation type="submission" date="2019-03" db="EMBL/GenBank/DDBJ databases">
        <title>Genomic Encyclopedia of Type Strains, Phase IV (KMG-IV): sequencing the most valuable type-strain genomes for metagenomic binning, comparative biology and taxonomic classification.</title>
        <authorList>
            <person name="Goeker M."/>
        </authorList>
    </citation>
    <scope>NUCLEOTIDE SEQUENCE [LARGE SCALE GENOMIC DNA]</scope>
    <source>
        <strain evidence="2 3">DSM 13328</strain>
    </source>
</reference>
<gene>
    <name evidence="2" type="ORF">C7391_0381</name>
</gene>
<proteinExistence type="predicted"/>
<name>A0A484F6H9_9EURY</name>
<dbReference type="AlphaFoldDB" id="A0A484F6H9"/>
<dbReference type="Proteomes" id="UP000294855">
    <property type="component" value="Unassembled WGS sequence"/>
</dbReference>
<organism evidence="2 3">
    <name type="scientific">Methanimicrococcus blatticola</name>
    <dbReference type="NCBI Taxonomy" id="91560"/>
    <lineage>
        <taxon>Archaea</taxon>
        <taxon>Methanobacteriati</taxon>
        <taxon>Methanobacteriota</taxon>
        <taxon>Stenosarchaea group</taxon>
        <taxon>Methanomicrobia</taxon>
        <taxon>Methanosarcinales</taxon>
        <taxon>Methanosarcinaceae</taxon>
        <taxon>Methanimicrococcus</taxon>
    </lineage>
</organism>
<sequence length="209" mass="22957">MADVGQELLNVPFPEMVLNLATAIAEGQFKLDQTSCKIAAMMGDAQKYPIELPDLADDNKPIKTSMIGAGFQPTFYQFTDTIIEVKMAITMTKTTEKSASVTAKVGFGCFSASVNASYSSKYTYSVEGSSLLRTKITPLPPNTFMQQLLDLKAQKEQMKFQMEMKKLEAALEREQKELDKKLAEEEEKEAKTESSDSSSGSGSGKKTTD</sequence>
<comment type="caution">
    <text evidence="2">The sequence shown here is derived from an EMBL/GenBank/DDBJ whole genome shotgun (WGS) entry which is preliminary data.</text>
</comment>
<dbReference type="EMBL" id="SNYS01000005">
    <property type="protein sequence ID" value="TDQ71274.1"/>
    <property type="molecule type" value="Genomic_DNA"/>
</dbReference>
<evidence type="ECO:0000313" key="2">
    <source>
        <dbReference type="EMBL" id="TDQ71274.1"/>
    </source>
</evidence>